<dbReference type="AlphaFoldDB" id="A0A5B8C505"/>
<sequence>MRPLGFAIVGAGAIGRVFADAVAATADAELRLVVARRPDPARELAATHGAAWSTDLDGYLATAEDVDVVIVATPSGTHADRAVPALEAGKHVLVEKPLDVSLAAADRIVEAERRTGNVVAVVSQHRFDRSAERVAAEVATGGLGRLTSATASCAWWRGQSYYDSGAWRGTWALDGGGAAMNQAVHIIDLLLSVMGTPEEVFAYTGTLAHERIEVEDTAVAVVRFVSGALATIHATTAAYPGVDSALRVYGDGGSAVIVDDELVFLHATDGAAPEVRMAESGAAANQVTTADRLADDERGLGPAHVRQLDELVAVVRARQRGDGSARPRVGTPEARTALALILGMYESARTGCPVRLDAAPA</sequence>
<reference evidence="4 5" key="1">
    <citation type="submission" date="2019-05" db="EMBL/GenBank/DDBJ databases">
        <title>Georgenia *** sp. nov., and Georgenia *** sp. nov., isolated from the intestinal contents of plateau pika (Ochotona curzoniae) in the Qinghai-Tibet plateau of China.</title>
        <authorList>
            <person name="Tian Z."/>
        </authorList>
    </citation>
    <scope>NUCLEOTIDE SEQUENCE [LARGE SCALE GENOMIC DNA]</scope>
    <source>
        <strain evidence="4 5">Z443</strain>
    </source>
</reference>
<feature type="domain" description="GFO/IDH/MocA-like oxidoreductase" evidence="3">
    <location>
        <begin position="134"/>
        <end position="255"/>
    </location>
</feature>
<dbReference type="Pfam" id="PF01408">
    <property type="entry name" value="GFO_IDH_MocA"/>
    <property type="match status" value="1"/>
</dbReference>
<dbReference type="Gene3D" id="3.30.360.10">
    <property type="entry name" value="Dihydrodipicolinate Reductase, domain 2"/>
    <property type="match status" value="1"/>
</dbReference>
<evidence type="ECO:0000313" key="4">
    <source>
        <dbReference type="EMBL" id="QDC24501.1"/>
    </source>
</evidence>
<organism evidence="4 5">
    <name type="scientific">Georgenia yuyongxinii</name>
    <dbReference type="NCBI Taxonomy" id="2589797"/>
    <lineage>
        <taxon>Bacteria</taxon>
        <taxon>Bacillati</taxon>
        <taxon>Actinomycetota</taxon>
        <taxon>Actinomycetes</taxon>
        <taxon>Micrococcales</taxon>
        <taxon>Bogoriellaceae</taxon>
        <taxon>Georgenia</taxon>
    </lineage>
</organism>
<dbReference type="KEGG" id="gyu:FE374_07565"/>
<gene>
    <name evidence="4" type="ORF">FE374_07565</name>
</gene>
<dbReference type="EMBL" id="CP040915">
    <property type="protein sequence ID" value="QDC24501.1"/>
    <property type="molecule type" value="Genomic_DNA"/>
</dbReference>
<proteinExistence type="predicted"/>
<dbReference type="InterPro" id="IPR055170">
    <property type="entry name" value="GFO_IDH_MocA-like_dom"/>
</dbReference>
<dbReference type="GO" id="GO:0000166">
    <property type="term" value="F:nucleotide binding"/>
    <property type="evidence" value="ECO:0007669"/>
    <property type="project" value="InterPro"/>
</dbReference>
<protein>
    <submittedName>
        <fullName evidence="4">Gfo/Idh/MocA family oxidoreductase</fullName>
    </submittedName>
</protein>
<keyword evidence="1" id="KW-0520">NAD</keyword>
<dbReference type="OrthoDB" id="9815825at2"/>
<dbReference type="RefSeq" id="WP_139927943.1">
    <property type="nucleotide sequence ID" value="NZ_CP040915.1"/>
</dbReference>
<dbReference type="SUPFAM" id="SSF51735">
    <property type="entry name" value="NAD(P)-binding Rossmann-fold domains"/>
    <property type="match status" value="1"/>
</dbReference>
<dbReference type="Pfam" id="PF22725">
    <property type="entry name" value="GFO_IDH_MocA_C3"/>
    <property type="match status" value="1"/>
</dbReference>
<dbReference type="PANTHER" id="PTHR43249">
    <property type="entry name" value="UDP-N-ACETYL-2-AMINO-2-DEOXY-D-GLUCURONATE OXIDASE"/>
    <property type="match status" value="1"/>
</dbReference>
<dbReference type="InterPro" id="IPR052515">
    <property type="entry name" value="Gfo/Idh/MocA_Oxidoreductase"/>
</dbReference>
<accession>A0A5B8C505</accession>
<dbReference type="InterPro" id="IPR036291">
    <property type="entry name" value="NAD(P)-bd_dom_sf"/>
</dbReference>
<evidence type="ECO:0000259" key="3">
    <source>
        <dbReference type="Pfam" id="PF22725"/>
    </source>
</evidence>
<evidence type="ECO:0000313" key="5">
    <source>
        <dbReference type="Proteomes" id="UP000314616"/>
    </source>
</evidence>
<dbReference type="Proteomes" id="UP000314616">
    <property type="component" value="Chromosome"/>
</dbReference>
<dbReference type="SUPFAM" id="SSF55347">
    <property type="entry name" value="Glyceraldehyde-3-phosphate dehydrogenase-like, C-terminal domain"/>
    <property type="match status" value="1"/>
</dbReference>
<name>A0A5B8C505_9MICO</name>
<evidence type="ECO:0000259" key="2">
    <source>
        <dbReference type="Pfam" id="PF01408"/>
    </source>
</evidence>
<dbReference type="InterPro" id="IPR000683">
    <property type="entry name" value="Gfo/Idh/MocA-like_OxRdtase_N"/>
</dbReference>
<feature type="domain" description="Gfo/Idh/MocA-like oxidoreductase N-terminal" evidence="2">
    <location>
        <begin position="5"/>
        <end position="121"/>
    </location>
</feature>
<dbReference type="PANTHER" id="PTHR43249:SF1">
    <property type="entry name" value="D-GLUCOSIDE 3-DEHYDROGENASE"/>
    <property type="match status" value="1"/>
</dbReference>
<dbReference type="Gene3D" id="3.40.50.720">
    <property type="entry name" value="NAD(P)-binding Rossmann-like Domain"/>
    <property type="match status" value="1"/>
</dbReference>
<evidence type="ECO:0000256" key="1">
    <source>
        <dbReference type="ARBA" id="ARBA00023027"/>
    </source>
</evidence>